<comment type="caution">
    <text evidence="3">The sequence shown here is derived from an EMBL/GenBank/DDBJ whole genome shotgun (WGS) entry which is preliminary data.</text>
</comment>
<keyword evidence="3" id="KW-0808">Transferase</keyword>
<reference evidence="3 4" key="1">
    <citation type="submission" date="2019-08" db="EMBL/GenBank/DDBJ databases">
        <title>In-depth cultivation of the pig gut microbiome towards novel bacterial diversity and tailored functional studies.</title>
        <authorList>
            <person name="Wylensek D."/>
            <person name="Hitch T.C.A."/>
            <person name="Clavel T."/>
        </authorList>
    </citation>
    <scope>NUCLEOTIDE SEQUENCE [LARGE SCALE GENOMIC DNA]</scope>
    <source>
        <strain evidence="3 4">BBE-744-WT-12</strain>
    </source>
</reference>
<accession>A0A844G3H8</accession>
<dbReference type="InterPro" id="IPR028098">
    <property type="entry name" value="Glyco_trans_4-like_N"/>
</dbReference>
<dbReference type="GO" id="GO:0016757">
    <property type="term" value="F:glycosyltransferase activity"/>
    <property type="evidence" value="ECO:0007669"/>
    <property type="project" value="InterPro"/>
</dbReference>
<name>A0A844G3H8_9BACT</name>
<sequence length="383" mass="41819">MNICLFTASFLPKVAGMEIVIDRLAREYIAMGHRVAVLAKTPRGMKEAPAFDYPVCYYKRSMSEVWFNGAPKRMLTRLHRQYRFDVIHAHQIYPTGYLGWKMSGKLGIPTVMTSHVGDVREGSRLRKKPVTNRRMIEAMTSGSAVTGVGRGVCDTIDAMVGFRRAFYIGNGADIPLPPPEPPSLAGRLPVPAAERGFDLTLCRLHANKGLTCLIDALGILKKRGVGRPPLLMAGTGREEAAIRAKIAQHGLENDVFLIGQVNAAERDWLMSRCRLFLQPSVVEGMPMTVLEAMASSCALIGTDIPGIRELLRDGVNGRLVPPGNPEALADALEASAGESGTLDRFRAAARETAEANSWRAVAGQYIQLFERTIAVNGRPVLPE</sequence>
<keyword evidence="4" id="KW-1185">Reference proteome</keyword>
<protein>
    <submittedName>
        <fullName evidence="3">Glycosyltransferase family 4 protein</fullName>
    </submittedName>
</protein>
<feature type="domain" description="Glycosyl transferase family 1" evidence="1">
    <location>
        <begin position="201"/>
        <end position="351"/>
    </location>
</feature>
<evidence type="ECO:0000313" key="4">
    <source>
        <dbReference type="Proteomes" id="UP000435649"/>
    </source>
</evidence>
<dbReference type="EMBL" id="VUNS01000007">
    <property type="protein sequence ID" value="MST97078.1"/>
    <property type="molecule type" value="Genomic_DNA"/>
</dbReference>
<dbReference type="Proteomes" id="UP000435649">
    <property type="component" value="Unassembled WGS sequence"/>
</dbReference>
<gene>
    <name evidence="3" type="ORF">FYJ85_08485</name>
</gene>
<evidence type="ECO:0000259" key="1">
    <source>
        <dbReference type="Pfam" id="PF00534"/>
    </source>
</evidence>
<dbReference type="Pfam" id="PF00534">
    <property type="entry name" value="Glycos_transf_1"/>
    <property type="match status" value="1"/>
</dbReference>
<dbReference type="InterPro" id="IPR001296">
    <property type="entry name" value="Glyco_trans_1"/>
</dbReference>
<dbReference type="Pfam" id="PF13439">
    <property type="entry name" value="Glyco_transf_4"/>
    <property type="match status" value="1"/>
</dbReference>
<dbReference type="AlphaFoldDB" id="A0A844G3H8"/>
<dbReference type="RefSeq" id="WP_154417885.1">
    <property type="nucleotide sequence ID" value="NZ_VUNS01000007.1"/>
</dbReference>
<evidence type="ECO:0000313" key="3">
    <source>
        <dbReference type="EMBL" id="MST97078.1"/>
    </source>
</evidence>
<dbReference type="Gene3D" id="3.40.50.2000">
    <property type="entry name" value="Glycogen Phosphorylase B"/>
    <property type="match status" value="2"/>
</dbReference>
<dbReference type="SUPFAM" id="SSF53756">
    <property type="entry name" value="UDP-Glycosyltransferase/glycogen phosphorylase"/>
    <property type="match status" value="1"/>
</dbReference>
<organism evidence="3 4">
    <name type="scientific">Victivallis lenta</name>
    <dbReference type="NCBI Taxonomy" id="2606640"/>
    <lineage>
        <taxon>Bacteria</taxon>
        <taxon>Pseudomonadati</taxon>
        <taxon>Lentisphaerota</taxon>
        <taxon>Lentisphaeria</taxon>
        <taxon>Victivallales</taxon>
        <taxon>Victivallaceae</taxon>
        <taxon>Victivallis</taxon>
    </lineage>
</organism>
<proteinExistence type="predicted"/>
<dbReference type="InterPro" id="IPR050194">
    <property type="entry name" value="Glycosyltransferase_grp1"/>
</dbReference>
<dbReference type="PANTHER" id="PTHR45947">
    <property type="entry name" value="SULFOQUINOVOSYL TRANSFERASE SQD2"/>
    <property type="match status" value="1"/>
</dbReference>
<evidence type="ECO:0000259" key="2">
    <source>
        <dbReference type="Pfam" id="PF13439"/>
    </source>
</evidence>
<feature type="domain" description="Glycosyltransferase subfamily 4-like N-terminal" evidence="2">
    <location>
        <begin position="15"/>
        <end position="173"/>
    </location>
</feature>
<dbReference type="PANTHER" id="PTHR45947:SF3">
    <property type="entry name" value="SULFOQUINOVOSYL TRANSFERASE SQD2"/>
    <property type="match status" value="1"/>
</dbReference>
<dbReference type="CDD" id="cd03801">
    <property type="entry name" value="GT4_PimA-like"/>
    <property type="match status" value="1"/>
</dbReference>